<keyword evidence="1" id="KW-0812">Transmembrane</keyword>
<name>A0A0B0ES35_9BACT</name>
<evidence type="ECO:0000313" key="2">
    <source>
        <dbReference type="EMBL" id="KHE93943.1"/>
    </source>
</evidence>
<keyword evidence="1" id="KW-0472">Membrane</keyword>
<comment type="caution">
    <text evidence="2">The sequence shown here is derived from an EMBL/GenBank/DDBJ whole genome shotgun (WGS) entry which is preliminary data.</text>
</comment>
<organism evidence="2 3">
    <name type="scientific">Candidatus Scalindua brodae</name>
    <dbReference type="NCBI Taxonomy" id="237368"/>
    <lineage>
        <taxon>Bacteria</taxon>
        <taxon>Pseudomonadati</taxon>
        <taxon>Planctomycetota</taxon>
        <taxon>Candidatus Brocadiia</taxon>
        <taxon>Candidatus Brocadiales</taxon>
        <taxon>Candidatus Scalinduaceae</taxon>
        <taxon>Candidatus Scalindua</taxon>
    </lineage>
</organism>
<evidence type="ECO:0000256" key="1">
    <source>
        <dbReference type="SAM" id="Phobius"/>
    </source>
</evidence>
<feature type="transmembrane region" description="Helical" evidence="1">
    <location>
        <begin position="12"/>
        <end position="30"/>
    </location>
</feature>
<keyword evidence="1" id="KW-1133">Transmembrane helix</keyword>
<protein>
    <submittedName>
        <fullName evidence="2">Uncharacterized protein</fullName>
    </submittedName>
</protein>
<dbReference type="AlphaFoldDB" id="A0A0B0ES35"/>
<gene>
    <name evidence="2" type="ORF">SCABRO_00292</name>
</gene>
<proteinExistence type="predicted"/>
<feature type="transmembrane region" description="Helical" evidence="1">
    <location>
        <begin position="36"/>
        <end position="55"/>
    </location>
</feature>
<reference evidence="2 3" key="1">
    <citation type="submission" date="2014-10" db="EMBL/GenBank/DDBJ databases">
        <title>Draft genome of anammox bacterium scalindua brodae, obtained using differential coverage binning of sequence data from two enrichment reactors.</title>
        <authorList>
            <person name="Speth D.R."/>
            <person name="Russ L."/>
            <person name="Kartal B."/>
            <person name="Op den Camp H.J."/>
            <person name="Dutilh B.E."/>
            <person name="Jetten M.S."/>
        </authorList>
    </citation>
    <scope>NUCLEOTIDE SEQUENCE [LARGE SCALE GENOMIC DNA]</scope>
    <source>
        <strain evidence="2">RU1</strain>
    </source>
</reference>
<accession>A0A0B0ES35</accession>
<evidence type="ECO:0000313" key="3">
    <source>
        <dbReference type="Proteomes" id="UP000030652"/>
    </source>
</evidence>
<dbReference type="EMBL" id="JRYO01000026">
    <property type="protein sequence ID" value="KHE93943.1"/>
    <property type="molecule type" value="Genomic_DNA"/>
</dbReference>
<dbReference type="Proteomes" id="UP000030652">
    <property type="component" value="Unassembled WGS sequence"/>
</dbReference>
<sequence>MPRRLSVSQCFVICHLSFSLICVYPCASVVNKISFFPLRILRFSIFVVCYLLFSLSQCPSVVKRFEFFLRLLVNISVNRYPSVPATPAQWNTESIPSG</sequence>